<feature type="transmembrane region" description="Helical" evidence="1">
    <location>
        <begin position="103"/>
        <end position="127"/>
    </location>
</feature>
<feature type="transmembrane region" description="Helical" evidence="1">
    <location>
        <begin position="148"/>
        <end position="168"/>
    </location>
</feature>
<keyword evidence="1" id="KW-1133">Transmembrane helix</keyword>
<evidence type="ECO:0000313" key="2">
    <source>
        <dbReference type="EMBL" id="HIX64654.1"/>
    </source>
</evidence>
<protein>
    <submittedName>
        <fullName evidence="2">Uncharacterized protein</fullName>
    </submittedName>
</protein>
<name>A0A9D1WPE4_9FIRM</name>
<reference evidence="2" key="1">
    <citation type="journal article" date="2021" name="PeerJ">
        <title>Extensive microbial diversity within the chicken gut microbiome revealed by metagenomics and culture.</title>
        <authorList>
            <person name="Gilroy R."/>
            <person name="Ravi A."/>
            <person name="Getino M."/>
            <person name="Pursley I."/>
            <person name="Horton D.L."/>
            <person name="Alikhan N.F."/>
            <person name="Baker D."/>
            <person name="Gharbi K."/>
            <person name="Hall N."/>
            <person name="Watson M."/>
            <person name="Adriaenssens E.M."/>
            <person name="Foster-Nyarko E."/>
            <person name="Jarju S."/>
            <person name="Secka A."/>
            <person name="Antonio M."/>
            <person name="Oren A."/>
            <person name="Chaudhuri R.R."/>
            <person name="La Ragione R."/>
            <person name="Hildebrand F."/>
            <person name="Pallen M.J."/>
        </authorList>
    </citation>
    <scope>NUCLEOTIDE SEQUENCE</scope>
    <source>
        <strain evidence="2">CHK188-5543</strain>
    </source>
</reference>
<evidence type="ECO:0000313" key="3">
    <source>
        <dbReference type="Proteomes" id="UP000886800"/>
    </source>
</evidence>
<proteinExistence type="predicted"/>
<dbReference type="EMBL" id="DXES01000005">
    <property type="protein sequence ID" value="HIX64654.1"/>
    <property type="molecule type" value="Genomic_DNA"/>
</dbReference>
<dbReference type="Pfam" id="PF19700">
    <property type="entry name" value="DUF6198"/>
    <property type="match status" value="1"/>
</dbReference>
<feature type="transmembrane region" description="Helical" evidence="1">
    <location>
        <begin position="77"/>
        <end position="97"/>
    </location>
</feature>
<sequence>MEASYLNRIFRVTIGQFFYAIGSYLSIQANIGLAPWAAFSMGVTYYLPLSYGDVIIVSGLVILAIDLLLRERIGLGTLLDIFLMGKFVDLFQYLGFVPLIENFFIGVVVLLVGQFSIALGTYFYVGAGMCCGPRDALMVALGKRLKRFPIGLVRGLIEGTALLLGWLMGAKVGLGTVIAVFGISLILDITFRALRFDVTAVVHEDLRQTWHRLRGAQRQEESA</sequence>
<accession>A0A9D1WPE4</accession>
<feature type="transmembrane region" description="Helical" evidence="1">
    <location>
        <begin position="174"/>
        <end position="194"/>
    </location>
</feature>
<dbReference type="Proteomes" id="UP000886800">
    <property type="component" value="Unassembled WGS sequence"/>
</dbReference>
<gene>
    <name evidence="2" type="ORF">H9736_00240</name>
</gene>
<reference evidence="2" key="2">
    <citation type="submission" date="2021-04" db="EMBL/GenBank/DDBJ databases">
        <authorList>
            <person name="Gilroy R."/>
        </authorList>
    </citation>
    <scope>NUCLEOTIDE SEQUENCE</scope>
    <source>
        <strain evidence="2">CHK188-5543</strain>
    </source>
</reference>
<dbReference type="AlphaFoldDB" id="A0A9D1WPE4"/>
<dbReference type="PANTHER" id="PTHR40078">
    <property type="entry name" value="INTEGRAL MEMBRANE PROTEIN-RELATED"/>
    <property type="match status" value="1"/>
</dbReference>
<evidence type="ECO:0000256" key="1">
    <source>
        <dbReference type="SAM" id="Phobius"/>
    </source>
</evidence>
<keyword evidence="1" id="KW-0812">Transmembrane</keyword>
<organism evidence="2 3">
    <name type="scientific">Candidatus Anaerotruncus excrementipullorum</name>
    <dbReference type="NCBI Taxonomy" id="2838465"/>
    <lineage>
        <taxon>Bacteria</taxon>
        <taxon>Bacillati</taxon>
        <taxon>Bacillota</taxon>
        <taxon>Clostridia</taxon>
        <taxon>Eubacteriales</taxon>
        <taxon>Oscillospiraceae</taxon>
        <taxon>Anaerotruncus</taxon>
    </lineage>
</organism>
<dbReference type="PANTHER" id="PTHR40078:SF1">
    <property type="entry name" value="INTEGRAL MEMBRANE PROTEIN"/>
    <property type="match status" value="1"/>
</dbReference>
<keyword evidence="1" id="KW-0472">Membrane</keyword>
<feature type="transmembrane region" description="Helical" evidence="1">
    <location>
        <begin position="45"/>
        <end position="65"/>
    </location>
</feature>
<comment type="caution">
    <text evidence="2">The sequence shown here is derived from an EMBL/GenBank/DDBJ whole genome shotgun (WGS) entry which is preliminary data.</text>
</comment>
<feature type="transmembrane region" description="Helical" evidence="1">
    <location>
        <begin position="17"/>
        <end position="39"/>
    </location>
</feature>
<dbReference type="InterPro" id="IPR038750">
    <property type="entry name" value="YczE/YyaS-like"/>
</dbReference>